<organism evidence="1 2">
    <name type="scientific">Cedecea lapagei</name>
    <dbReference type="NCBI Taxonomy" id="158823"/>
    <lineage>
        <taxon>Bacteria</taxon>
        <taxon>Pseudomonadati</taxon>
        <taxon>Pseudomonadota</taxon>
        <taxon>Gammaproteobacteria</taxon>
        <taxon>Enterobacterales</taxon>
        <taxon>Enterobacteriaceae</taxon>
        <taxon>Cedecea</taxon>
    </lineage>
</organism>
<evidence type="ECO:0000313" key="1">
    <source>
        <dbReference type="EMBL" id="VEB98615.1"/>
    </source>
</evidence>
<dbReference type="RefSeq" id="WP_126356752.1">
    <property type="nucleotide sequence ID" value="NZ_LR134201.1"/>
</dbReference>
<dbReference type="KEGG" id="clap:NCTC11466_02762"/>
<protein>
    <recommendedName>
        <fullName evidence="3">Lipoprotein</fullName>
    </recommendedName>
</protein>
<dbReference type="Proteomes" id="UP000274122">
    <property type="component" value="Chromosome"/>
</dbReference>
<keyword evidence="2" id="KW-1185">Reference proteome</keyword>
<dbReference type="PROSITE" id="PS51257">
    <property type="entry name" value="PROKAR_LIPOPROTEIN"/>
    <property type="match status" value="1"/>
</dbReference>
<gene>
    <name evidence="1" type="ORF">NCTC11466_02762</name>
</gene>
<dbReference type="NCBIfam" id="NF045617">
    <property type="entry name" value="mostly_LP"/>
    <property type="match status" value="1"/>
</dbReference>
<name>A0A447V3S5_9ENTR</name>
<dbReference type="OrthoDB" id="6628833at2"/>
<dbReference type="EMBL" id="LR134201">
    <property type="protein sequence ID" value="VEB98615.1"/>
    <property type="molecule type" value="Genomic_DNA"/>
</dbReference>
<sequence>MKNLLLILIFLISGCVGDRLDFRNAGSVYQKNSKEICIKSKEGDVLSYYLLTSSADTYQHPLLFEDHIAKKYPDHCFNLTLKKDVTYNLLYEMNDVKYQVDFALDGVGGIKQGGNYL</sequence>
<evidence type="ECO:0008006" key="3">
    <source>
        <dbReference type="Google" id="ProtNLM"/>
    </source>
</evidence>
<dbReference type="InterPro" id="IPR054657">
    <property type="entry name" value="T6SS_periplasmic_put"/>
</dbReference>
<reference evidence="1 2" key="1">
    <citation type="submission" date="2018-12" db="EMBL/GenBank/DDBJ databases">
        <authorList>
            <consortium name="Pathogen Informatics"/>
        </authorList>
    </citation>
    <scope>NUCLEOTIDE SEQUENCE [LARGE SCALE GENOMIC DNA]</scope>
    <source>
        <strain evidence="1 2">NCTC11466</strain>
    </source>
</reference>
<accession>A0A447V3S5</accession>
<proteinExistence type="predicted"/>
<evidence type="ECO:0000313" key="2">
    <source>
        <dbReference type="Proteomes" id="UP000274122"/>
    </source>
</evidence>
<dbReference type="AlphaFoldDB" id="A0A447V3S5"/>